<dbReference type="EMBL" id="BPLR01019435">
    <property type="protein sequence ID" value="GIX67816.1"/>
    <property type="molecule type" value="Genomic_DNA"/>
</dbReference>
<accession>A0AAV4M5W6</accession>
<protein>
    <submittedName>
        <fullName evidence="1">Uncharacterized protein</fullName>
    </submittedName>
</protein>
<reference evidence="1 2" key="1">
    <citation type="submission" date="2021-06" db="EMBL/GenBank/DDBJ databases">
        <title>Caerostris extrusa draft genome.</title>
        <authorList>
            <person name="Kono N."/>
            <person name="Arakawa K."/>
        </authorList>
    </citation>
    <scope>NUCLEOTIDE SEQUENCE [LARGE SCALE GENOMIC DNA]</scope>
</reference>
<name>A0AAV4M5W6_CAEEX</name>
<dbReference type="AlphaFoldDB" id="A0AAV4M5W6"/>
<organism evidence="1 2">
    <name type="scientific">Caerostris extrusa</name>
    <name type="common">Bark spider</name>
    <name type="synonym">Caerostris bankana</name>
    <dbReference type="NCBI Taxonomy" id="172846"/>
    <lineage>
        <taxon>Eukaryota</taxon>
        <taxon>Metazoa</taxon>
        <taxon>Ecdysozoa</taxon>
        <taxon>Arthropoda</taxon>
        <taxon>Chelicerata</taxon>
        <taxon>Arachnida</taxon>
        <taxon>Araneae</taxon>
        <taxon>Araneomorphae</taxon>
        <taxon>Entelegynae</taxon>
        <taxon>Araneoidea</taxon>
        <taxon>Araneidae</taxon>
        <taxon>Caerostris</taxon>
    </lineage>
</organism>
<dbReference type="Proteomes" id="UP001054945">
    <property type="component" value="Unassembled WGS sequence"/>
</dbReference>
<sequence>MDLSLGVNESQVHQLKQILSLHPNLNNQTRNCIRTKLLFSTMSPSNIWPRRLVNTLRNSQSLNSVLSWTRSKICNWYTTSACNELPLDKFESEGYHFCFTVVLELRGLRIKSEIIPLEYDETGLLRIVIAFQWVLSIKSLTTCLSFSLESDCFLKLT</sequence>
<proteinExistence type="predicted"/>
<gene>
    <name evidence="1" type="ORF">CEXT_317911</name>
</gene>
<keyword evidence="2" id="KW-1185">Reference proteome</keyword>
<evidence type="ECO:0000313" key="1">
    <source>
        <dbReference type="EMBL" id="GIX67816.1"/>
    </source>
</evidence>
<comment type="caution">
    <text evidence="1">The sequence shown here is derived from an EMBL/GenBank/DDBJ whole genome shotgun (WGS) entry which is preliminary data.</text>
</comment>
<evidence type="ECO:0000313" key="2">
    <source>
        <dbReference type="Proteomes" id="UP001054945"/>
    </source>
</evidence>